<feature type="non-terminal residue" evidence="1">
    <location>
        <position position="1"/>
    </location>
</feature>
<evidence type="ECO:0000313" key="1">
    <source>
        <dbReference type="EMBL" id="SVC29265.1"/>
    </source>
</evidence>
<feature type="non-terminal residue" evidence="1">
    <location>
        <position position="410"/>
    </location>
</feature>
<gene>
    <name evidence="1" type="ORF">METZ01_LOCUS282119</name>
</gene>
<proteinExistence type="predicted"/>
<reference evidence="1" key="1">
    <citation type="submission" date="2018-05" db="EMBL/GenBank/DDBJ databases">
        <authorList>
            <person name="Lanie J.A."/>
            <person name="Ng W.-L."/>
            <person name="Kazmierczak K.M."/>
            <person name="Andrzejewski T.M."/>
            <person name="Davidsen T.M."/>
            <person name="Wayne K.J."/>
            <person name="Tettelin H."/>
            <person name="Glass J.I."/>
            <person name="Rusch D."/>
            <person name="Podicherti R."/>
            <person name="Tsui H.-C.T."/>
            <person name="Winkler M.E."/>
        </authorList>
    </citation>
    <scope>NUCLEOTIDE SEQUENCE</scope>
</reference>
<dbReference type="AlphaFoldDB" id="A0A382L0E7"/>
<name>A0A382L0E7_9ZZZZ</name>
<protein>
    <submittedName>
        <fullName evidence="1">Uncharacterized protein</fullName>
    </submittedName>
</protein>
<dbReference type="EMBL" id="UINC01083497">
    <property type="protein sequence ID" value="SVC29265.1"/>
    <property type="molecule type" value="Genomic_DNA"/>
</dbReference>
<accession>A0A382L0E7</accession>
<sequence length="410" mass="47668">SIYVYSPEIIPTDSMRYSVTFEFNENGAYQRHISDGGRIYYEFIDESERNPALDYFSPYRMVYAPKTHQFGFLNGEYRVNDRIKISGQFSGSKLDLNTMNQGDPKNGGSYTIGIQMDSIEFGPMMMSLEIRDWNRSNEYASMGRENDVRQVRFWNLDSTISKGIQESLIQSEIVFNRIGTSQFEVARLIHGNSDRSRLRFNQEIFHKRFKNSFFNYTTVKQHKKSFYRSNGRLQINTKGYSPFISVLTEDESYSNRFQKLGGGLNVNLGRWQFETGVDFRTDELYIGTGSWENESDDFIGYVNYRSLSEKGWKQNIVYKKRIKSSSSNASYDYSLIDLGMGYNQAYKPFQWEIQARKEESFSEERAIVYDSVGAGLGQYRYDPVFNTYISDVNGDFIAYNVLTGNREPNT</sequence>
<organism evidence="1">
    <name type="scientific">marine metagenome</name>
    <dbReference type="NCBI Taxonomy" id="408172"/>
    <lineage>
        <taxon>unclassified sequences</taxon>
        <taxon>metagenomes</taxon>
        <taxon>ecological metagenomes</taxon>
    </lineage>
</organism>